<feature type="compositionally biased region" description="Polar residues" evidence="1">
    <location>
        <begin position="366"/>
        <end position="379"/>
    </location>
</feature>
<feature type="compositionally biased region" description="Basic and acidic residues" evidence="1">
    <location>
        <begin position="466"/>
        <end position="494"/>
    </location>
</feature>
<sequence length="589" mass="63784">MKTSSRPRELGGGFVPRRGHDARISINDPNHHVTEAPLEISIMQSPRSPTFGDGGSISPSLSLRDPNAGGAANAEFPLNDIDYESGPAAVAQELSNLQALRADVYGCGQYQRSGSAIIPGCIVKPRTINQTTIWDQASLAPNGVEPSVSGSGLRRKKSMLSRQIDNSGGKGAVGYKDGAEHLESKKASSAKHTPDLRISDLQELDELVKDPSKAMQKLSIDTGAEAKMIRVKIYPSYHKHRDWSKEVYAAGSIRADTDGEDSPTASPIDGRSSAGSPLTPTQSEPSGNTDNSSRPGRSARRMQNIEQTPPVPSIPDDITDDMSTRSDSPASIPTAEIPAENNLPRTDSAVPRIVETPPTAEEVSEPQMNKQSFQYPERTSSQSAQSSQKQPISQPNPQVSPQPNPEPPANRVNVPSPSPLPVTPSRADAPIPTPSVDDKKSDKKGKKEGRKKVQGPGKPVGLVQGSDEKDKKDKKKDDKNRSKLSSEKMHDNARLDVLQSTMETTTRGRESFLDGNRKAGEHKKEKDGIFSSLFGGGKKKADRDPGVKKGSSLRTISPEPPHRVLKPDIDYNWTRFSIMEERATIGWPY</sequence>
<proteinExistence type="predicted"/>
<dbReference type="PANTHER" id="PTHR28089:SF1">
    <property type="entry name" value="PROTEIN ZDS1-RELATED"/>
    <property type="match status" value="1"/>
</dbReference>
<feature type="region of interest" description="Disordered" evidence="1">
    <location>
        <begin position="1"/>
        <end position="28"/>
    </location>
</feature>
<feature type="compositionally biased region" description="Polar residues" evidence="1">
    <location>
        <begin position="273"/>
        <end position="295"/>
    </location>
</feature>
<gene>
    <name evidence="2" type="ORF">DID88_008027</name>
</gene>
<dbReference type="GO" id="GO:0010971">
    <property type="term" value="P:positive regulation of G2/M transition of mitotic cell cycle"/>
    <property type="evidence" value="ECO:0007669"/>
    <property type="project" value="TreeGrafter"/>
</dbReference>
<dbReference type="InterPro" id="IPR040206">
    <property type="entry name" value="Zds1/2"/>
</dbReference>
<feature type="region of interest" description="Disordered" evidence="1">
    <location>
        <begin position="255"/>
        <end position="565"/>
    </location>
</feature>
<organism evidence="2 3">
    <name type="scientific">Monilinia fructigena</name>
    <dbReference type="NCBI Taxonomy" id="38457"/>
    <lineage>
        <taxon>Eukaryota</taxon>
        <taxon>Fungi</taxon>
        <taxon>Dikarya</taxon>
        <taxon>Ascomycota</taxon>
        <taxon>Pezizomycotina</taxon>
        <taxon>Leotiomycetes</taxon>
        <taxon>Helotiales</taxon>
        <taxon>Sclerotiniaceae</taxon>
        <taxon>Monilinia</taxon>
    </lineage>
</organism>
<feature type="compositionally biased region" description="Basic and acidic residues" evidence="1">
    <location>
        <begin position="506"/>
        <end position="528"/>
    </location>
</feature>
<dbReference type="GO" id="GO:0030010">
    <property type="term" value="P:establishment of cell polarity"/>
    <property type="evidence" value="ECO:0007669"/>
    <property type="project" value="TreeGrafter"/>
</dbReference>
<dbReference type="AlphaFoldDB" id="A0A395J6H2"/>
<feature type="compositionally biased region" description="Low complexity" evidence="1">
    <location>
        <begin position="380"/>
        <end position="397"/>
    </location>
</feature>
<protein>
    <submittedName>
        <fullName evidence="2">Uncharacterized protein</fullName>
    </submittedName>
</protein>
<dbReference type="EMBL" id="QKRW01000004">
    <property type="protein sequence ID" value="RAL67263.1"/>
    <property type="molecule type" value="Genomic_DNA"/>
</dbReference>
<reference evidence="2 3" key="1">
    <citation type="submission" date="2018-06" db="EMBL/GenBank/DDBJ databases">
        <title>Genome Sequence of the Brown Rot Fungal Pathogen Monilinia fructigena.</title>
        <authorList>
            <person name="Landi L."/>
            <person name="De Miccolis Angelini R.M."/>
            <person name="Pollastro S."/>
            <person name="Abate D."/>
            <person name="Faretra F."/>
            <person name="Romanazzi G."/>
        </authorList>
    </citation>
    <scope>NUCLEOTIDE SEQUENCE [LARGE SCALE GENOMIC DNA]</scope>
    <source>
        <strain evidence="2 3">Mfrg269</strain>
    </source>
</reference>
<keyword evidence="3" id="KW-1185">Reference proteome</keyword>
<feature type="compositionally biased region" description="Basic residues" evidence="1">
    <location>
        <begin position="442"/>
        <end position="453"/>
    </location>
</feature>
<dbReference type="PANTHER" id="PTHR28089">
    <property type="entry name" value="PROTEIN ZDS1-RELATED"/>
    <property type="match status" value="1"/>
</dbReference>
<evidence type="ECO:0000256" key="1">
    <source>
        <dbReference type="SAM" id="MobiDB-lite"/>
    </source>
</evidence>
<dbReference type="Proteomes" id="UP000249056">
    <property type="component" value="Unassembled WGS sequence"/>
</dbReference>
<feature type="compositionally biased region" description="Pro residues" evidence="1">
    <location>
        <begin position="398"/>
        <end position="408"/>
    </location>
</feature>
<evidence type="ECO:0000313" key="2">
    <source>
        <dbReference type="EMBL" id="RAL67263.1"/>
    </source>
</evidence>
<dbReference type="GO" id="GO:0005737">
    <property type="term" value="C:cytoplasm"/>
    <property type="evidence" value="ECO:0007669"/>
    <property type="project" value="TreeGrafter"/>
</dbReference>
<name>A0A395J6H2_9HELO</name>
<accession>A0A395J6H2</accession>
<feature type="compositionally biased region" description="Basic and acidic residues" evidence="1">
    <location>
        <begin position="18"/>
        <end position="28"/>
    </location>
</feature>
<dbReference type="OrthoDB" id="5589766at2759"/>
<comment type="caution">
    <text evidence="2">The sequence shown here is derived from an EMBL/GenBank/DDBJ whole genome shotgun (WGS) entry which is preliminary data.</text>
</comment>
<evidence type="ECO:0000313" key="3">
    <source>
        <dbReference type="Proteomes" id="UP000249056"/>
    </source>
</evidence>
<feature type="region of interest" description="Disordered" evidence="1">
    <location>
        <begin position="144"/>
        <end position="176"/>
    </location>
</feature>